<gene>
    <name evidence="2" type="ORF">CEW83_03420</name>
</gene>
<dbReference type="InterPro" id="IPR036237">
    <property type="entry name" value="Xyl_isomerase-like_sf"/>
</dbReference>
<dbReference type="Gene3D" id="3.20.20.150">
    <property type="entry name" value="Divalent-metal-dependent TIM barrel enzymes"/>
    <property type="match status" value="1"/>
</dbReference>
<sequence>MNTQSLPALETDRRVPTLGFGLGLRPVHYAEFLSAPQAVDWLEIISENYMVQGGKPLAMLDAIRRDYPLVMHGVSMSIGSTEPLNRQYLSDLKALARRIEPAWISDHLCWTGAHGVNLHDLYPLPYTEEAIRHVVTRIRQVQDMLERRMVIENVSSYLSYADSSMSEWAFLTAIANEADCHLLLDVNNIYVSSVNHGFDPMQFINGVPAHRVQQIHLAGHSNVDGFIIDTHDAAIIDPVFDLYAAAWRRFGAVSSMIERDDDIPPLPDLLTELSHVRRIAASCARRPDASTPEPAPCPT</sequence>
<dbReference type="Pfam" id="PF05114">
    <property type="entry name" value="MbnB_TglH_ChrH"/>
    <property type="match status" value="1"/>
</dbReference>
<dbReference type="PANTHER" id="PTHR42194">
    <property type="entry name" value="UPF0276 PROTEIN HI_1600"/>
    <property type="match status" value="1"/>
</dbReference>
<accession>A0A2U8GW22</accession>
<protein>
    <recommendedName>
        <fullName evidence="1">UPF0276 protein CEW83_03420</fullName>
    </recommendedName>
</protein>
<keyword evidence="3" id="KW-1185">Reference proteome</keyword>
<evidence type="ECO:0000313" key="3">
    <source>
        <dbReference type="Proteomes" id="UP000244930"/>
    </source>
</evidence>
<dbReference type="PANTHER" id="PTHR42194:SF1">
    <property type="entry name" value="UPF0276 PROTEIN HI_1600"/>
    <property type="match status" value="1"/>
</dbReference>
<organism evidence="2 3">
    <name type="scientific">Parazoarcus communis</name>
    <dbReference type="NCBI Taxonomy" id="41977"/>
    <lineage>
        <taxon>Bacteria</taxon>
        <taxon>Pseudomonadati</taxon>
        <taxon>Pseudomonadota</taxon>
        <taxon>Betaproteobacteria</taxon>
        <taxon>Rhodocyclales</taxon>
        <taxon>Zoogloeaceae</taxon>
        <taxon>Parazoarcus</taxon>
    </lineage>
</organism>
<name>A0A2U8GW22_9RHOO</name>
<evidence type="ECO:0000256" key="1">
    <source>
        <dbReference type="HAMAP-Rule" id="MF_00697"/>
    </source>
</evidence>
<dbReference type="SUPFAM" id="SSF51658">
    <property type="entry name" value="Xylose isomerase-like"/>
    <property type="match status" value="1"/>
</dbReference>
<comment type="similarity">
    <text evidence="1">Belongs to the UPF0276 family.</text>
</comment>
<evidence type="ECO:0000313" key="2">
    <source>
        <dbReference type="EMBL" id="AWI77473.1"/>
    </source>
</evidence>
<dbReference type="KEGG" id="acom:CEW83_03420"/>
<proteinExistence type="inferred from homology"/>
<dbReference type="AlphaFoldDB" id="A0A2U8GW22"/>
<dbReference type="Proteomes" id="UP000244930">
    <property type="component" value="Chromosome"/>
</dbReference>
<dbReference type="EMBL" id="CP022187">
    <property type="protein sequence ID" value="AWI77473.1"/>
    <property type="molecule type" value="Genomic_DNA"/>
</dbReference>
<dbReference type="NCBIfam" id="NF003818">
    <property type="entry name" value="PRK05409.1"/>
    <property type="match status" value="1"/>
</dbReference>
<dbReference type="HAMAP" id="MF_00697">
    <property type="entry name" value="UPF0276"/>
    <property type="match status" value="1"/>
</dbReference>
<dbReference type="RefSeq" id="WP_108951171.1">
    <property type="nucleotide sequence ID" value="NZ_CP022187.1"/>
</dbReference>
<reference evidence="2 3" key="1">
    <citation type="submission" date="2017-06" db="EMBL/GenBank/DDBJ databases">
        <title>Azoarcus.</title>
        <authorList>
            <person name="Woo J.-H."/>
            <person name="Kim H.-S."/>
        </authorList>
    </citation>
    <scope>NUCLEOTIDE SEQUENCE [LARGE SCALE GENOMIC DNA]</scope>
    <source>
        <strain evidence="2 3">TSPY31</strain>
    </source>
</reference>
<dbReference type="InterPro" id="IPR007801">
    <property type="entry name" value="MbnB/TglH/ChrH"/>
</dbReference>